<dbReference type="AlphaFoldDB" id="A0A2T3KUP3"/>
<comment type="similarity">
    <text evidence="1">Belongs to the bacterial sugar transferase family.</text>
</comment>
<evidence type="ECO:0000313" key="5">
    <source>
        <dbReference type="Proteomes" id="UP000240530"/>
    </source>
</evidence>
<accession>A0A2T3KUP3</accession>
<sequence length="188" mass="20971">MNNYTLYRMFDILLSAVGLILGWPILLLVYCIGLTDTGKPIFIQKRIGKNGQLFTLIKFRTMPIQTKSIATHLVDASSVSKIGSFLRRTKLDELPQLINVFLGSMSFVGPRPCLDNQQDVIEERVKLGVLKVAPGITGLSQIRHIDMSTPKLLAETDAEMINTLTVRKYFQYIIATVSGAGRGDRLKD</sequence>
<dbReference type="GO" id="GO:0016780">
    <property type="term" value="F:phosphotransferase activity, for other substituted phosphate groups"/>
    <property type="evidence" value="ECO:0007669"/>
    <property type="project" value="TreeGrafter"/>
</dbReference>
<evidence type="ECO:0000256" key="1">
    <source>
        <dbReference type="ARBA" id="ARBA00006464"/>
    </source>
</evidence>
<dbReference type="RefSeq" id="WP_107185095.1">
    <property type="nucleotide sequence ID" value="NZ_CP131575.1"/>
</dbReference>
<dbReference type="Pfam" id="PF02397">
    <property type="entry name" value="Bac_transf"/>
    <property type="match status" value="1"/>
</dbReference>
<feature type="domain" description="Bacterial sugar transferase" evidence="3">
    <location>
        <begin position="8"/>
        <end position="178"/>
    </location>
</feature>
<evidence type="ECO:0000313" key="4">
    <source>
        <dbReference type="EMBL" id="PSV10562.1"/>
    </source>
</evidence>
<keyword evidence="2" id="KW-1133">Transmembrane helix</keyword>
<name>A0A2T3KUP3_PHOLD</name>
<dbReference type="PANTHER" id="PTHR30576">
    <property type="entry name" value="COLANIC BIOSYNTHESIS UDP-GLUCOSE LIPID CARRIER TRANSFERASE"/>
    <property type="match status" value="1"/>
</dbReference>
<dbReference type="PANTHER" id="PTHR30576:SF10">
    <property type="entry name" value="SLL5057 PROTEIN"/>
    <property type="match status" value="1"/>
</dbReference>
<dbReference type="EMBL" id="PYNS01000011">
    <property type="protein sequence ID" value="PSV10562.1"/>
    <property type="molecule type" value="Genomic_DNA"/>
</dbReference>
<dbReference type="InterPro" id="IPR003362">
    <property type="entry name" value="Bact_transf"/>
</dbReference>
<gene>
    <name evidence="4" type="ORF">C0W93_11150</name>
</gene>
<keyword evidence="4" id="KW-0808">Transferase</keyword>
<keyword evidence="2" id="KW-0472">Membrane</keyword>
<evidence type="ECO:0000259" key="3">
    <source>
        <dbReference type="Pfam" id="PF02397"/>
    </source>
</evidence>
<reference evidence="4 5" key="1">
    <citation type="submission" date="2018-03" db="EMBL/GenBank/DDBJ databases">
        <title>Whole genome sequencing of Histamine producing bacteria.</title>
        <authorList>
            <person name="Butler K."/>
        </authorList>
    </citation>
    <scope>NUCLEOTIDE SEQUENCE [LARGE SCALE GENOMIC DNA]</scope>
    <source>
        <strain evidence="4 5">Res.4.1</strain>
    </source>
</reference>
<feature type="transmembrane region" description="Helical" evidence="2">
    <location>
        <begin position="12"/>
        <end position="35"/>
    </location>
</feature>
<dbReference type="Proteomes" id="UP000240530">
    <property type="component" value="Unassembled WGS sequence"/>
</dbReference>
<evidence type="ECO:0000256" key="2">
    <source>
        <dbReference type="SAM" id="Phobius"/>
    </source>
</evidence>
<proteinExistence type="inferred from homology"/>
<keyword evidence="2" id="KW-0812">Transmembrane</keyword>
<protein>
    <submittedName>
        <fullName evidence="4">Lipid carrier--UDP-N-acetylgalactosaminyltransferase</fullName>
    </submittedName>
</protein>
<comment type="caution">
    <text evidence="4">The sequence shown here is derived from an EMBL/GenBank/DDBJ whole genome shotgun (WGS) entry which is preliminary data.</text>
</comment>
<organism evidence="4 5">
    <name type="scientific">Photobacterium leiognathi subsp. mandapamensis</name>
    <name type="common">Photobacterium mandapamensis</name>
    <dbReference type="NCBI Taxonomy" id="48408"/>
    <lineage>
        <taxon>Bacteria</taxon>
        <taxon>Pseudomonadati</taxon>
        <taxon>Pseudomonadota</taxon>
        <taxon>Gammaproteobacteria</taxon>
        <taxon>Vibrionales</taxon>
        <taxon>Vibrionaceae</taxon>
        <taxon>Photobacterium</taxon>
    </lineage>
</organism>